<proteinExistence type="predicted"/>
<name>A0A0K2W172_MESPL</name>
<feature type="transmembrane region" description="Helical" evidence="5">
    <location>
        <begin position="93"/>
        <end position="110"/>
    </location>
</feature>
<evidence type="ECO:0000256" key="1">
    <source>
        <dbReference type="ARBA" id="ARBA00004127"/>
    </source>
</evidence>
<dbReference type="SMART" id="SM00752">
    <property type="entry name" value="HTTM"/>
    <property type="match status" value="1"/>
</dbReference>
<keyword evidence="3 5" id="KW-1133">Transmembrane helix</keyword>
<evidence type="ECO:0000256" key="2">
    <source>
        <dbReference type="ARBA" id="ARBA00022692"/>
    </source>
</evidence>
<dbReference type="InterPro" id="IPR011020">
    <property type="entry name" value="HTTM-like"/>
</dbReference>
<feature type="transmembrane region" description="Helical" evidence="5">
    <location>
        <begin position="166"/>
        <end position="183"/>
    </location>
</feature>
<sequence>MPKMPAPSDAIADWRPWRSAHAWVVRFVGWAVDTEGSSRSSALIRIGLAMLFWSRWAGELLLYRDQSPIGLFLATNFFVATALLFVGYHSRVAAVWTGLVGLAMYYYFGFQLGREPWTHHHTYLLAVAALLIALTPCGRSYSLDRYLAVMRAERASLAPPAERGNLWGLRLIVVQLSVLYLFAAFDKSNYAFLSGARIEQIFLWYYAGSDYPAGLAWPAAIVSVAVVALEYCLALGLPFRRSRRYLVLPGLAFHAIIYLTLPVYTFSATMALLYLAYFDADAVDKVIARLQGTGSVATARGEIS</sequence>
<gene>
    <name evidence="7" type="ORF">MPL1032_250030</name>
</gene>
<evidence type="ECO:0000256" key="4">
    <source>
        <dbReference type="ARBA" id="ARBA00023136"/>
    </source>
</evidence>
<evidence type="ECO:0000313" key="7">
    <source>
        <dbReference type="EMBL" id="CDX59053.1"/>
    </source>
</evidence>
<feature type="transmembrane region" description="Helical" evidence="5">
    <location>
        <begin position="122"/>
        <end position="141"/>
    </location>
</feature>
<evidence type="ECO:0000256" key="5">
    <source>
        <dbReference type="SAM" id="Phobius"/>
    </source>
</evidence>
<keyword evidence="2 5" id="KW-0812">Transmembrane</keyword>
<dbReference type="GO" id="GO:0012505">
    <property type="term" value="C:endomembrane system"/>
    <property type="evidence" value="ECO:0007669"/>
    <property type="project" value="UniProtKB-SubCell"/>
</dbReference>
<evidence type="ECO:0000259" key="6">
    <source>
        <dbReference type="SMART" id="SM00752"/>
    </source>
</evidence>
<dbReference type="Pfam" id="PF05090">
    <property type="entry name" value="HTTM"/>
    <property type="match status" value="1"/>
</dbReference>
<feature type="transmembrane region" description="Helical" evidence="5">
    <location>
        <begin position="219"/>
        <end position="239"/>
    </location>
</feature>
<feature type="transmembrane region" description="Helical" evidence="5">
    <location>
        <begin position="251"/>
        <end position="277"/>
    </location>
</feature>
<feature type="domain" description="HTTM-like" evidence="6">
    <location>
        <begin position="33"/>
        <end position="282"/>
    </location>
</feature>
<keyword evidence="4 5" id="KW-0472">Membrane</keyword>
<accession>A0A0K2W172</accession>
<comment type="subcellular location">
    <subcellularLocation>
        <location evidence="1">Endomembrane system</location>
        <topology evidence="1">Multi-pass membrane protein</topology>
    </subcellularLocation>
</comment>
<dbReference type="Proteomes" id="UP000182888">
    <property type="component" value="Unassembled WGS sequence"/>
</dbReference>
<reference evidence="7" key="1">
    <citation type="submission" date="2014-08" db="EMBL/GenBank/DDBJ databases">
        <title>DNA barcoding of Bradysia (Diptera: Sciaridae) for detection of the immature stages on agricultural crops.</title>
        <authorList>
            <person name="Shin S."/>
            <person name="Jung S."/>
            <person name="Heller K."/>
            <person name="Menzel F."/>
            <person name="Hong T.-K."/>
            <person name="Lee H."/>
            <person name="Lee S."/>
        </authorList>
    </citation>
    <scope>NUCLEOTIDE SEQUENCE</scope>
</reference>
<organism evidence="7">
    <name type="scientific">Mesorhizobium plurifarium</name>
    <dbReference type="NCBI Taxonomy" id="69974"/>
    <lineage>
        <taxon>Bacteria</taxon>
        <taxon>Pseudomonadati</taxon>
        <taxon>Pseudomonadota</taxon>
        <taxon>Alphaproteobacteria</taxon>
        <taxon>Hyphomicrobiales</taxon>
        <taxon>Phyllobacteriaceae</taxon>
        <taxon>Mesorhizobium</taxon>
    </lineage>
</organism>
<feature type="transmembrane region" description="Helical" evidence="5">
    <location>
        <begin position="69"/>
        <end position="87"/>
    </location>
</feature>
<evidence type="ECO:0000256" key="3">
    <source>
        <dbReference type="ARBA" id="ARBA00022989"/>
    </source>
</evidence>
<dbReference type="InterPro" id="IPR053934">
    <property type="entry name" value="HTTM_dom"/>
</dbReference>
<protein>
    <recommendedName>
        <fullName evidence="6">HTTM-like domain-containing protein</fullName>
    </recommendedName>
</protein>
<dbReference type="EMBL" id="CCND01000018">
    <property type="protein sequence ID" value="CDX59053.1"/>
    <property type="molecule type" value="Genomic_DNA"/>
</dbReference>
<dbReference type="AlphaFoldDB" id="A0A0K2W172"/>